<dbReference type="PANTHER" id="PTHR11851:SF49">
    <property type="entry name" value="MITOCHONDRIAL-PROCESSING PEPTIDASE SUBUNIT ALPHA"/>
    <property type="match status" value="1"/>
</dbReference>
<dbReference type="PATRIC" id="fig|1618023.3.peg.2174"/>
<dbReference type="InterPro" id="IPR001431">
    <property type="entry name" value="Pept_M16_Zn_BS"/>
</dbReference>
<gene>
    <name evidence="5" type="ORF">UH38_20590</name>
</gene>
<dbReference type="PANTHER" id="PTHR11851">
    <property type="entry name" value="METALLOPROTEASE"/>
    <property type="match status" value="1"/>
</dbReference>
<evidence type="ECO:0000259" key="4">
    <source>
        <dbReference type="Pfam" id="PF05193"/>
    </source>
</evidence>
<dbReference type="InterPro" id="IPR011249">
    <property type="entry name" value="Metalloenz_LuxS/M16"/>
</dbReference>
<dbReference type="SUPFAM" id="SSF63411">
    <property type="entry name" value="LuxS/MPP-like metallohydrolase"/>
    <property type="match status" value="2"/>
</dbReference>
<dbReference type="Proteomes" id="UP000032452">
    <property type="component" value="Unassembled WGS sequence"/>
</dbReference>
<evidence type="ECO:0000313" key="5">
    <source>
        <dbReference type="EMBL" id="KJH70031.1"/>
    </source>
</evidence>
<evidence type="ECO:0000259" key="3">
    <source>
        <dbReference type="Pfam" id="PF00675"/>
    </source>
</evidence>
<dbReference type="GO" id="GO:0046872">
    <property type="term" value="F:metal ion binding"/>
    <property type="evidence" value="ECO:0007669"/>
    <property type="project" value="InterPro"/>
</dbReference>
<feature type="domain" description="Peptidase M16 C-terminal" evidence="4">
    <location>
        <begin position="175"/>
        <end position="366"/>
    </location>
</feature>
<dbReference type="PROSITE" id="PS00143">
    <property type="entry name" value="INSULINASE"/>
    <property type="match status" value="1"/>
</dbReference>
<dbReference type="InterPro" id="IPR007863">
    <property type="entry name" value="Peptidase_M16_C"/>
</dbReference>
<sequence length="433" mass="48864">MQIALVFPANFFRLDSGITVIHQYLPTTGVVVADVWLNAGAVKEPEHESGMAHFLEHMIFKGTAAIQPGQFDREIENKGGMTNAATSHDYAHYFLTTATAYLEDTLPYLAELLLNAAIPEDEFERERDVVLEEIRSCYDDPDWIGFQALSESVYQLHPYGRSVLGTAKNLQQHSPDAMRCFHRQHYRPENMTVAVVGGIEADLALDLIDRTFAEKMTEIQSLPHVDSPHAAPANLPTKKTAELPPVLLGIRRQEIKLPNLEQARLMMAWVGPGVDNFRSAYGLDLLSVILGGGRSSRLVRELREDRQLVQAISSDFSLQRESSLFTISALLEPQNLERVEFLIRAHLEELQTKPICLAELERCKRLMCNDYNFYTETPSQIAGLYGYYSTIASAQLALLYPQQIQSFQPEELQKLAARYLLPHEYAVTLLRPC</sequence>
<dbReference type="STRING" id="1618023.UH38_20590"/>
<organism evidence="5 6">
    <name type="scientific">Aliterella atlantica CENA595</name>
    <dbReference type="NCBI Taxonomy" id="1618023"/>
    <lineage>
        <taxon>Bacteria</taxon>
        <taxon>Bacillati</taxon>
        <taxon>Cyanobacteriota</taxon>
        <taxon>Cyanophyceae</taxon>
        <taxon>Chroococcidiopsidales</taxon>
        <taxon>Aliterellaceae</taxon>
        <taxon>Aliterella</taxon>
    </lineage>
</organism>
<comment type="caution">
    <text evidence="5">The sequence shown here is derived from an EMBL/GenBank/DDBJ whole genome shotgun (WGS) entry which is preliminary data.</text>
</comment>
<dbReference type="GO" id="GO:0004222">
    <property type="term" value="F:metalloendopeptidase activity"/>
    <property type="evidence" value="ECO:0007669"/>
    <property type="project" value="InterPro"/>
</dbReference>
<dbReference type="InterPro" id="IPR050361">
    <property type="entry name" value="MPP/UQCRC_Complex"/>
</dbReference>
<dbReference type="Gene3D" id="3.30.830.10">
    <property type="entry name" value="Metalloenzyme, LuxS/M16 peptidase-like"/>
    <property type="match status" value="2"/>
</dbReference>
<evidence type="ECO:0000256" key="2">
    <source>
        <dbReference type="RuleBase" id="RU004447"/>
    </source>
</evidence>
<name>A0A0D8ZS45_9CYAN</name>
<feature type="domain" description="Peptidase M16 N-terminal" evidence="3">
    <location>
        <begin position="20"/>
        <end position="166"/>
    </location>
</feature>
<evidence type="ECO:0000256" key="1">
    <source>
        <dbReference type="ARBA" id="ARBA00007261"/>
    </source>
</evidence>
<dbReference type="EMBL" id="JYON01000029">
    <property type="protein sequence ID" value="KJH70031.1"/>
    <property type="molecule type" value="Genomic_DNA"/>
</dbReference>
<reference evidence="5 6" key="1">
    <citation type="submission" date="2015-02" db="EMBL/GenBank/DDBJ databases">
        <title>Draft genome of a novel marine cyanobacterium (Chroococcales) isolated from South Atlantic Ocean.</title>
        <authorList>
            <person name="Rigonato J."/>
            <person name="Alvarenga D.O."/>
            <person name="Branco L.H."/>
            <person name="Varani A.M."/>
            <person name="Brandini F.P."/>
            <person name="Fiore M.F."/>
        </authorList>
    </citation>
    <scope>NUCLEOTIDE SEQUENCE [LARGE SCALE GENOMIC DNA]</scope>
    <source>
        <strain evidence="5 6">CENA595</strain>
    </source>
</reference>
<accession>A0A0D8ZS45</accession>
<dbReference type="AlphaFoldDB" id="A0A0D8ZS45"/>
<dbReference type="InterPro" id="IPR011765">
    <property type="entry name" value="Pept_M16_N"/>
</dbReference>
<protein>
    <submittedName>
        <fullName evidence="5">Peptidase M16</fullName>
    </submittedName>
</protein>
<dbReference type="GO" id="GO:0006508">
    <property type="term" value="P:proteolysis"/>
    <property type="evidence" value="ECO:0007669"/>
    <property type="project" value="InterPro"/>
</dbReference>
<dbReference type="Pfam" id="PF00675">
    <property type="entry name" value="Peptidase_M16"/>
    <property type="match status" value="1"/>
</dbReference>
<evidence type="ECO:0000313" key="6">
    <source>
        <dbReference type="Proteomes" id="UP000032452"/>
    </source>
</evidence>
<keyword evidence="6" id="KW-1185">Reference proteome</keyword>
<proteinExistence type="inferred from homology"/>
<comment type="similarity">
    <text evidence="1 2">Belongs to the peptidase M16 family.</text>
</comment>
<dbReference type="Pfam" id="PF05193">
    <property type="entry name" value="Peptidase_M16_C"/>
    <property type="match status" value="1"/>
</dbReference>